<dbReference type="EMBL" id="JH597768">
    <property type="protein sequence ID" value="EHP69397.1"/>
    <property type="molecule type" value="Genomic_DNA"/>
</dbReference>
<evidence type="ECO:0000313" key="1">
    <source>
        <dbReference type="EMBL" id="EHP69397.1"/>
    </source>
</evidence>
<keyword evidence="2" id="KW-1185">Reference proteome</keyword>
<sequence>MRYLKLKAFPLNVFPGPGDTLGEPLLGACEIGSPGAPTLVNVLVASLNRVDRSYLEKVKSWLERDSQVYLMVEATHVGVESYDWNASKFDGRALMNQILKRFDSLPFDYVLVLFNPSITLNGRLPECISSGKVYLISLTNSFFRRSNEGVEGLREVVRGILSGRKPCLELAQLT</sequence>
<organism evidence="1 2">
    <name type="scientific">Metallosphaera yellowstonensis MK1</name>
    <dbReference type="NCBI Taxonomy" id="671065"/>
    <lineage>
        <taxon>Archaea</taxon>
        <taxon>Thermoproteota</taxon>
        <taxon>Thermoprotei</taxon>
        <taxon>Sulfolobales</taxon>
        <taxon>Sulfolobaceae</taxon>
        <taxon>Metallosphaera</taxon>
    </lineage>
</organism>
<reference evidence="1 2" key="1">
    <citation type="submission" date="2012-01" db="EMBL/GenBank/DDBJ databases">
        <title>Improved High-Quality Draft sequence of Metallosphaera yellowstonensis MK1.</title>
        <authorList>
            <consortium name="US DOE Joint Genome Institute"/>
            <person name="Lucas S."/>
            <person name="Han J."/>
            <person name="Cheng J.-F."/>
            <person name="Goodwin L."/>
            <person name="Pitluck S."/>
            <person name="Peters L."/>
            <person name="Teshima H."/>
            <person name="Detter J.C."/>
            <person name="Han C."/>
            <person name="Tapia R."/>
            <person name="Land M."/>
            <person name="Hauser L."/>
            <person name="Kyrpides N."/>
            <person name="Kozubal M."/>
            <person name="Macur R.E."/>
            <person name="Jay Z."/>
            <person name="Inskeep W."/>
            <person name="Woyke T."/>
        </authorList>
    </citation>
    <scope>NUCLEOTIDE SEQUENCE [LARGE SCALE GENOMIC DNA]</scope>
    <source>
        <strain evidence="1 2">MK1</strain>
    </source>
</reference>
<dbReference type="HOGENOM" id="CLU_1536700_0_0_2"/>
<dbReference type="eggNOG" id="arCOG12515">
    <property type="taxonomic scope" value="Archaea"/>
</dbReference>
<dbReference type="Proteomes" id="UP000003980">
    <property type="component" value="Unassembled WGS sequence"/>
</dbReference>
<dbReference type="AlphaFoldDB" id="H2C6H0"/>
<gene>
    <name evidence="1" type="ORF">MetMK1DRAFT_00021530</name>
</gene>
<evidence type="ECO:0000313" key="2">
    <source>
        <dbReference type="Proteomes" id="UP000003980"/>
    </source>
</evidence>
<protein>
    <submittedName>
        <fullName evidence="1">Uncharacterized protein</fullName>
    </submittedName>
</protein>
<accession>H2C6H0</accession>
<name>H2C6H0_9CREN</name>
<proteinExistence type="predicted"/>